<dbReference type="InterPro" id="IPR015422">
    <property type="entry name" value="PyrdxlP-dep_Trfase_small"/>
</dbReference>
<dbReference type="GO" id="GO:0019346">
    <property type="term" value="P:transsulfuration"/>
    <property type="evidence" value="ECO:0007669"/>
    <property type="project" value="InterPro"/>
</dbReference>
<keyword evidence="6" id="KW-0032">Aminotransferase</keyword>
<keyword evidence="6" id="KW-0808">Transferase</keyword>
<dbReference type="SUPFAM" id="SSF53383">
    <property type="entry name" value="PLP-dependent transferases"/>
    <property type="match status" value="1"/>
</dbReference>
<gene>
    <name evidence="6" type="ORF">E6K74_00250</name>
</gene>
<dbReference type="PANTHER" id="PTHR43379:SF1">
    <property type="entry name" value="CYSTATHIONINE GAMMA-SYNTHASE 1, CHLOROPLASTIC-RELATED"/>
    <property type="match status" value="1"/>
</dbReference>
<feature type="modified residue" description="N6-(pyridoxal phosphate)lysine" evidence="3">
    <location>
        <position position="223"/>
    </location>
</feature>
<dbReference type="Gene3D" id="3.90.1150.10">
    <property type="entry name" value="Aspartate Aminotransferase, domain 1"/>
    <property type="match status" value="1"/>
</dbReference>
<keyword evidence="2 3" id="KW-0663">Pyridoxal phosphate</keyword>
<sequence>MVNSPGVHTGEEFLTSRDATGPSTRSVHSGRARDPQSGHIATPIHLSSTYFSRSTRELVEYLEGRRSSNFYARYSNPTVEAAEEKIAALEGGERALCFGSGMAAISSLLLSQLRHGDNVVATRELYGGTFEFLERMLPRWGISVTFVKPADLKGLEAAVGPMTRLIYTETPTNPTLTVVDIRAVAEIARRNRIPCAIDSTFGSPINQRPIGFGFDFVIHSATKYLGGHCDLVGGAVVGPREPLRDVWLHRKLLGGILDPHSAYLLERGMKTLAIRMERHNKNGLEIARHLAEHPRIKRVFYPGLSEHPGHEIAKRQMSGFGGVLAFEVDATKEETIRVVEALELAYLAPSLGGVETLVSQPSMTSHYFLTPEERAAQGISDSLVRVALGIEDAPDLIRDLDRALETLAS</sequence>
<dbReference type="GO" id="GO:0003962">
    <property type="term" value="F:cystathionine gamma-synthase activity"/>
    <property type="evidence" value="ECO:0007669"/>
    <property type="project" value="InterPro"/>
</dbReference>
<dbReference type="Proteomes" id="UP000319829">
    <property type="component" value="Unassembled WGS sequence"/>
</dbReference>
<protein>
    <submittedName>
        <fullName evidence="6">Aminotransferase class I/II-fold pyridoxal phosphate-dependent enzyme</fullName>
    </submittedName>
</protein>
<evidence type="ECO:0000256" key="1">
    <source>
        <dbReference type="ARBA" id="ARBA00001933"/>
    </source>
</evidence>
<feature type="region of interest" description="Disordered" evidence="5">
    <location>
        <begin position="1"/>
        <end position="40"/>
    </location>
</feature>
<evidence type="ECO:0000313" key="7">
    <source>
        <dbReference type="Proteomes" id="UP000319829"/>
    </source>
</evidence>
<comment type="similarity">
    <text evidence="4">Belongs to the trans-sulfuration enzymes family.</text>
</comment>
<dbReference type="EMBL" id="VBOU01000002">
    <property type="protein sequence ID" value="TMQ56300.1"/>
    <property type="molecule type" value="Genomic_DNA"/>
</dbReference>
<dbReference type="PANTHER" id="PTHR43379">
    <property type="entry name" value="CYSTATHIONINE GAMMA-SYNTHASE"/>
    <property type="match status" value="1"/>
</dbReference>
<organism evidence="6 7">
    <name type="scientific">Eiseniibacteriota bacterium</name>
    <dbReference type="NCBI Taxonomy" id="2212470"/>
    <lineage>
        <taxon>Bacteria</taxon>
        <taxon>Candidatus Eiseniibacteriota</taxon>
    </lineage>
</organism>
<dbReference type="FunFam" id="3.90.1150.10:FF:000033">
    <property type="entry name" value="Cystathionine gamma-synthase"/>
    <property type="match status" value="1"/>
</dbReference>
<dbReference type="CDD" id="cd00614">
    <property type="entry name" value="CGS_like"/>
    <property type="match status" value="1"/>
</dbReference>
<evidence type="ECO:0000256" key="4">
    <source>
        <dbReference type="RuleBase" id="RU362118"/>
    </source>
</evidence>
<evidence type="ECO:0000256" key="2">
    <source>
        <dbReference type="ARBA" id="ARBA00022898"/>
    </source>
</evidence>
<comment type="caution">
    <text evidence="6">The sequence shown here is derived from an EMBL/GenBank/DDBJ whole genome shotgun (WGS) entry which is preliminary data.</text>
</comment>
<dbReference type="GO" id="GO:0009086">
    <property type="term" value="P:methionine biosynthetic process"/>
    <property type="evidence" value="ECO:0007669"/>
    <property type="project" value="InterPro"/>
</dbReference>
<evidence type="ECO:0000256" key="5">
    <source>
        <dbReference type="SAM" id="MobiDB-lite"/>
    </source>
</evidence>
<dbReference type="Pfam" id="PF01053">
    <property type="entry name" value="Cys_Met_Meta_PP"/>
    <property type="match status" value="1"/>
</dbReference>
<evidence type="ECO:0000256" key="3">
    <source>
        <dbReference type="PIRSR" id="PIRSR001434-2"/>
    </source>
</evidence>
<dbReference type="Gene3D" id="3.40.640.10">
    <property type="entry name" value="Type I PLP-dependent aspartate aminotransferase-like (Major domain)"/>
    <property type="match status" value="1"/>
</dbReference>
<dbReference type="GO" id="GO:0030170">
    <property type="term" value="F:pyridoxal phosphate binding"/>
    <property type="evidence" value="ECO:0007669"/>
    <property type="project" value="InterPro"/>
</dbReference>
<evidence type="ECO:0000313" key="6">
    <source>
        <dbReference type="EMBL" id="TMQ56300.1"/>
    </source>
</evidence>
<comment type="cofactor">
    <cofactor evidence="1 4">
        <name>pyridoxal 5'-phosphate</name>
        <dbReference type="ChEBI" id="CHEBI:597326"/>
    </cofactor>
</comment>
<dbReference type="FunFam" id="3.40.640.10:FF:000046">
    <property type="entry name" value="Cystathionine gamma-lyase"/>
    <property type="match status" value="1"/>
</dbReference>
<dbReference type="GO" id="GO:0008483">
    <property type="term" value="F:transaminase activity"/>
    <property type="evidence" value="ECO:0007669"/>
    <property type="project" value="UniProtKB-KW"/>
</dbReference>
<feature type="compositionally biased region" description="Polar residues" evidence="5">
    <location>
        <begin position="17"/>
        <end position="27"/>
    </location>
</feature>
<accession>A0A538SY28</accession>
<dbReference type="InterPro" id="IPR044639">
    <property type="entry name" value="CGS1/2"/>
</dbReference>
<dbReference type="AlphaFoldDB" id="A0A538SY28"/>
<name>A0A538SY28_UNCEI</name>
<dbReference type="InterPro" id="IPR015424">
    <property type="entry name" value="PyrdxlP-dep_Trfase"/>
</dbReference>
<dbReference type="InterPro" id="IPR000277">
    <property type="entry name" value="Cys/Met-Metab_PyrdxlP-dep_enz"/>
</dbReference>
<proteinExistence type="inferred from homology"/>
<dbReference type="InterPro" id="IPR015421">
    <property type="entry name" value="PyrdxlP-dep_Trfase_major"/>
</dbReference>
<reference evidence="6 7" key="1">
    <citation type="journal article" date="2019" name="Nat. Microbiol.">
        <title>Mediterranean grassland soil C-N compound turnover is dependent on rainfall and depth, and is mediated by genomically divergent microorganisms.</title>
        <authorList>
            <person name="Diamond S."/>
            <person name="Andeer P.F."/>
            <person name="Li Z."/>
            <person name="Crits-Christoph A."/>
            <person name="Burstein D."/>
            <person name="Anantharaman K."/>
            <person name="Lane K.R."/>
            <person name="Thomas B.C."/>
            <person name="Pan C."/>
            <person name="Northen T.R."/>
            <person name="Banfield J.F."/>
        </authorList>
    </citation>
    <scope>NUCLEOTIDE SEQUENCE [LARGE SCALE GENOMIC DNA]</scope>
    <source>
        <strain evidence="6">WS_4</strain>
    </source>
</reference>
<dbReference type="PIRSF" id="PIRSF001434">
    <property type="entry name" value="CGS"/>
    <property type="match status" value="1"/>
</dbReference>